<dbReference type="GO" id="GO:0016020">
    <property type="term" value="C:membrane"/>
    <property type="evidence" value="ECO:0007669"/>
    <property type="project" value="UniProtKB-SubCell"/>
</dbReference>
<dbReference type="Pfam" id="PF11744">
    <property type="entry name" value="ALMT"/>
    <property type="match status" value="2"/>
</dbReference>
<dbReference type="GO" id="GO:0034220">
    <property type="term" value="P:monoatomic ion transmembrane transport"/>
    <property type="evidence" value="ECO:0007669"/>
    <property type="project" value="UniProtKB-KW"/>
</dbReference>
<evidence type="ECO:0000256" key="1">
    <source>
        <dbReference type="ARBA" id="ARBA00004141"/>
    </source>
</evidence>
<sequence>MAADQNQVLPESGGMARAWDRLVEFGVGMRSKVIVFAEKVWRMGADDPRKVIHAVKVGVALSLVSLFYYTRPFYDKFGSNTMWAVMTVVVVFEYTVGGCLYKVINRGIATLGGGSLALAAHWMADKSGPKTEPVILGASVFLLAIAATFFRFMPTVKARFDYGVTIFILTFSLVALSGYRVDDLADLTTERISTIGIGIAITVSVCIFIFPVWSGQELHFLISRNLAKLAESLEGGLEDYFPKNGDSIDRTESASKRSHRYKCVLDSKSSEDSLASLARWEPAHGWFKFRHPWQQYSKVGAAIRHCAYCVEAMHGCVNSETIKVINQLRNSLVNSAAATPLFEIKKLNHILIQCQRSPECWDKHLRDACMKLNSDSSKVLKELSSSVKTTKKSPSVDLLVGEMKNSVEELQISLSSLAEASTQPRPAESSELENENSSDVDECDVAVVLMPLTEAMAVVTMASLLIEISARIEGVVEAVAALAELACFKPIGDDKSRSKVQAEEQEVKPLHQV</sequence>
<evidence type="ECO:0000256" key="2">
    <source>
        <dbReference type="ARBA" id="ARBA00007079"/>
    </source>
</evidence>
<protein>
    <recommendedName>
        <fullName evidence="13">Aluminum-activated malate transporter 10</fullName>
    </recommendedName>
</protein>
<comment type="subcellular location">
    <subcellularLocation>
        <location evidence="1">Membrane</location>
        <topology evidence="1">Multi-pass membrane protein</topology>
    </subcellularLocation>
</comment>
<evidence type="ECO:0000256" key="9">
    <source>
        <dbReference type="SAM" id="MobiDB-lite"/>
    </source>
</evidence>
<keyword evidence="3" id="KW-0813">Transport</keyword>
<dbReference type="Proteomes" id="UP000734854">
    <property type="component" value="Unassembled WGS sequence"/>
</dbReference>
<evidence type="ECO:0000256" key="10">
    <source>
        <dbReference type="SAM" id="Phobius"/>
    </source>
</evidence>
<dbReference type="InterPro" id="IPR020966">
    <property type="entry name" value="ALMT"/>
</dbReference>
<feature type="compositionally biased region" description="Acidic residues" evidence="9">
    <location>
        <begin position="430"/>
        <end position="439"/>
    </location>
</feature>
<evidence type="ECO:0000256" key="4">
    <source>
        <dbReference type="ARBA" id="ARBA00022692"/>
    </source>
</evidence>
<dbReference type="GO" id="GO:0015743">
    <property type="term" value="P:malate transport"/>
    <property type="evidence" value="ECO:0007669"/>
    <property type="project" value="InterPro"/>
</dbReference>
<evidence type="ECO:0000256" key="3">
    <source>
        <dbReference type="ARBA" id="ARBA00022448"/>
    </source>
</evidence>
<feature type="transmembrane region" description="Helical" evidence="10">
    <location>
        <begin position="51"/>
        <end position="69"/>
    </location>
</feature>
<evidence type="ECO:0000313" key="12">
    <source>
        <dbReference type="Proteomes" id="UP000734854"/>
    </source>
</evidence>
<accession>A0A8J5HKR5</accession>
<evidence type="ECO:0000256" key="8">
    <source>
        <dbReference type="ARBA" id="ARBA00023303"/>
    </source>
</evidence>
<evidence type="ECO:0008006" key="13">
    <source>
        <dbReference type="Google" id="ProtNLM"/>
    </source>
</evidence>
<proteinExistence type="inferred from homology"/>
<evidence type="ECO:0000256" key="7">
    <source>
        <dbReference type="ARBA" id="ARBA00023136"/>
    </source>
</evidence>
<feature type="transmembrane region" description="Helical" evidence="10">
    <location>
        <begin position="160"/>
        <end position="180"/>
    </location>
</feature>
<dbReference type="AlphaFoldDB" id="A0A8J5HKR5"/>
<feature type="transmembrane region" description="Helical" evidence="10">
    <location>
        <begin position="136"/>
        <end position="153"/>
    </location>
</feature>
<feature type="region of interest" description="Disordered" evidence="9">
    <location>
        <begin position="418"/>
        <end position="439"/>
    </location>
</feature>
<evidence type="ECO:0000256" key="5">
    <source>
        <dbReference type="ARBA" id="ARBA00022989"/>
    </source>
</evidence>
<organism evidence="11 12">
    <name type="scientific">Zingiber officinale</name>
    <name type="common">Ginger</name>
    <name type="synonym">Amomum zingiber</name>
    <dbReference type="NCBI Taxonomy" id="94328"/>
    <lineage>
        <taxon>Eukaryota</taxon>
        <taxon>Viridiplantae</taxon>
        <taxon>Streptophyta</taxon>
        <taxon>Embryophyta</taxon>
        <taxon>Tracheophyta</taxon>
        <taxon>Spermatophyta</taxon>
        <taxon>Magnoliopsida</taxon>
        <taxon>Liliopsida</taxon>
        <taxon>Zingiberales</taxon>
        <taxon>Zingiberaceae</taxon>
        <taxon>Zingiber</taxon>
    </lineage>
</organism>
<comment type="similarity">
    <text evidence="2">Belongs to the aromatic acid exporter (TC 2.A.85) family.</text>
</comment>
<keyword evidence="4 10" id="KW-0812">Transmembrane</keyword>
<keyword evidence="6" id="KW-0406">Ion transport</keyword>
<comment type="caution">
    <text evidence="11">The sequence shown here is derived from an EMBL/GenBank/DDBJ whole genome shotgun (WGS) entry which is preliminary data.</text>
</comment>
<keyword evidence="12" id="KW-1185">Reference proteome</keyword>
<dbReference type="PANTHER" id="PTHR31086">
    <property type="entry name" value="ALUMINUM-ACTIVATED MALATE TRANSPORTER 10"/>
    <property type="match status" value="1"/>
</dbReference>
<evidence type="ECO:0000313" key="11">
    <source>
        <dbReference type="EMBL" id="KAG6521268.1"/>
    </source>
</evidence>
<feature type="transmembrane region" description="Helical" evidence="10">
    <location>
        <begin position="192"/>
        <end position="214"/>
    </location>
</feature>
<keyword evidence="8" id="KW-0407">Ion channel</keyword>
<feature type="transmembrane region" description="Helical" evidence="10">
    <location>
        <begin position="81"/>
        <end position="101"/>
    </location>
</feature>
<dbReference type="EMBL" id="JACMSC010000005">
    <property type="protein sequence ID" value="KAG6521268.1"/>
    <property type="molecule type" value="Genomic_DNA"/>
</dbReference>
<keyword evidence="7 10" id="KW-0472">Membrane</keyword>
<reference evidence="11 12" key="1">
    <citation type="submission" date="2020-08" db="EMBL/GenBank/DDBJ databases">
        <title>Plant Genome Project.</title>
        <authorList>
            <person name="Zhang R.-G."/>
        </authorList>
    </citation>
    <scope>NUCLEOTIDE SEQUENCE [LARGE SCALE GENOMIC DNA]</scope>
    <source>
        <tissue evidence="11">Rhizome</tissue>
    </source>
</reference>
<evidence type="ECO:0000256" key="6">
    <source>
        <dbReference type="ARBA" id="ARBA00023065"/>
    </source>
</evidence>
<keyword evidence="5 10" id="KW-1133">Transmembrane helix</keyword>
<gene>
    <name evidence="11" type="ORF">ZIOFF_018379</name>
</gene>
<name>A0A8J5HKR5_ZINOF</name>